<evidence type="ECO:0000313" key="2">
    <source>
        <dbReference type="EMBL" id="ADH85396.1"/>
    </source>
</evidence>
<feature type="chain" id="PRO_5003091394" evidence="1">
    <location>
        <begin position="21"/>
        <end position="57"/>
    </location>
</feature>
<name>D6Z1E1_DESAT</name>
<dbReference type="HOGENOM" id="CLU_2989199_0_0_7"/>
<accession>D6Z1E1</accession>
<dbReference type="EMBL" id="CP001940">
    <property type="protein sequence ID" value="ADH85396.1"/>
    <property type="molecule type" value="Genomic_DNA"/>
</dbReference>
<sequence length="57" mass="6004">MINTPKVWLAALLAMAAVFAGPAVTLTTADRQSPAQSTTDLLLLYSNDVRGEIEPCG</sequence>
<organism evidence="2 3">
    <name type="scientific">Desulfurivibrio alkaliphilus (strain DSM 19089 / UNIQEM U267 / AHT2)</name>
    <dbReference type="NCBI Taxonomy" id="589865"/>
    <lineage>
        <taxon>Bacteria</taxon>
        <taxon>Pseudomonadati</taxon>
        <taxon>Thermodesulfobacteriota</taxon>
        <taxon>Desulfobulbia</taxon>
        <taxon>Desulfobulbales</taxon>
        <taxon>Desulfobulbaceae</taxon>
        <taxon>Desulfurivibrio</taxon>
    </lineage>
</organism>
<gene>
    <name evidence="2" type="ordered locus">DaAHT2_0692</name>
</gene>
<dbReference type="InParanoid" id="D6Z1E1"/>
<reference evidence="3" key="1">
    <citation type="submission" date="2010-02" db="EMBL/GenBank/DDBJ databases">
        <title>Complete sequence of Desulfurivibrio alkaliphilus AHT2.</title>
        <authorList>
            <consortium name="US DOE Joint Genome Institute"/>
            <person name="Pitluck S."/>
            <person name="Chertkov O."/>
            <person name="Detter J.C."/>
            <person name="Han C."/>
            <person name="Tapia R."/>
            <person name="Larimer F."/>
            <person name="Land M."/>
            <person name="Hauser L."/>
            <person name="Kyrpides N."/>
            <person name="Mikhailova N."/>
            <person name="Sorokin D.Y."/>
            <person name="Muyzer G."/>
            <person name="Woyke T."/>
        </authorList>
    </citation>
    <scope>NUCLEOTIDE SEQUENCE [LARGE SCALE GENOMIC DNA]</scope>
    <source>
        <strain evidence="3">DSM 19089 / UNIQEM U267 / AHT2</strain>
    </source>
</reference>
<dbReference type="Proteomes" id="UP000001508">
    <property type="component" value="Chromosome"/>
</dbReference>
<dbReference type="STRING" id="589865.DaAHT2_0692"/>
<feature type="signal peptide" evidence="1">
    <location>
        <begin position="1"/>
        <end position="20"/>
    </location>
</feature>
<evidence type="ECO:0000313" key="3">
    <source>
        <dbReference type="Proteomes" id="UP000001508"/>
    </source>
</evidence>
<keyword evidence="3" id="KW-1185">Reference proteome</keyword>
<proteinExistence type="predicted"/>
<keyword evidence="1" id="KW-0732">Signal</keyword>
<dbReference type="AlphaFoldDB" id="D6Z1E1"/>
<dbReference type="KEGG" id="dak:DaAHT2_0692"/>
<evidence type="ECO:0000256" key="1">
    <source>
        <dbReference type="SAM" id="SignalP"/>
    </source>
</evidence>
<protein>
    <submittedName>
        <fullName evidence="2">Uncharacterized protein</fullName>
    </submittedName>
</protein>